<dbReference type="InterPro" id="IPR039197">
    <property type="entry name" value="Mrs1/Cce1"/>
</dbReference>
<dbReference type="InterPro" id="IPR015242">
    <property type="entry name" value="Ydc2_cat"/>
</dbReference>
<dbReference type="PANTHER" id="PTHR28072:SF1">
    <property type="entry name" value="CRUCIFORM CUTTING ENDONUCLEASE 1, MITOCHONDRIAL-RELATED"/>
    <property type="match status" value="1"/>
</dbReference>
<gene>
    <name evidence="2" type="ORF">SOCG_04148</name>
</gene>
<proteinExistence type="predicted"/>
<keyword evidence="2" id="KW-0378">Hydrolase</keyword>
<dbReference type="RefSeq" id="XP_013020444.1">
    <property type="nucleotide sequence ID" value="XM_013164990.1"/>
</dbReference>
<protein>
    <submittedName>
        <fullName evidence="2">Cruciform cutting endonuclease Cce1</fullName>
    </submittedName>
</protein>
<dbReference type="SUPFAM" id="SSF53098">
    <property type="entry name" value="Ribonuclease H-like"/>
    <property type="match status" value="1"/>
</dbReference>
<dbReference type="HOGENOM" id="CLU_1042654_0_0_1"/>
<dbReference type="GO" id="GO:0008821">
    <property type="term" value="F:crossover junction DNA endonuclease activity"/>
    <property type="evidence" value="ECO:0007669"/>
    <property type="project" value="EnsemblFungi"/>
</dbReference>
<dbReference type="GeneID" id="25033112"/>
<keyword evidence="2" id="KW-0255">Endonuclease</keyword>
<dbReference type="Gene3D" id="3.30.420.10">
    <property type="entry name" value="Ribonuclease H-like superfamily/Ribonuclease H"/>
    <property type="match status" value="1"/>
</dbReference>
<dbReference type="InterPro" id="IPR012337">
    <property type="entry name" value="RNaseH-like_sf"/>
</dbReference>
<keyword evidence="2" id="KW-0540">Nuclease</keyword>
<dbReference type="GO" id="GO:0005739">
    <property type="term" value="C:mitochondrion"/>
    <property type="evidence" value="ECO:0007669"/>
    <property type="project" value="EnsemblFungi"/>
</dbReference>
<dbReference type="GO" id="GO:0032042">
    <property type="term" value="P:mitochondrial DNA metabolic process"/>
    <property type="evidence" value="ECO:0007669"/>
    <property type="project" value="EnsemblFungi"/>
</dbReference>
<accession>S9R9I8</accession>
<dbReference type="EMBL" id="KE503208">
    <property type="protein sequence ID" value="EPX70809.1"/>
    <property type="molecule type" value="Genomic_DNA"/>
</dbReference>
<dbReference type="VEuPathDB" id="FungiDB:SOCG_04148"/>
<dbReference type="OMA" id="MAITWIE"/>
<dbReference type="Pfam" id="PF09159">
    <property type="entry name" value="Ydc2-catalyt"/>
    <property type="match status" value="1"/>
</dbReference>
<dbReference type="AlphaFoldDB" id="S9R9I8"/>
<dbReference type="GO" id="GO:0000402">
    <property type="term" value="F:crossed form four-way junction DNA binding"/>
    <property type="evidence" value="ECO:0007669"/>
    <property type="project" value="EnsemblFungi"/>
</dbReference>
<evidence type="ECO:0000313" key="2">
    <source>
        <dbReference type="EMBL" id="EPX70809.1"/>
    </source>
</evidence>
<dbReference type="Proteomes" id="UP000016088">
    <property type="component" value="Unassembled WGS sequence"/>
</dbReference>
<evidence type="ECO:0000313" key="3">
    <source>
        <dbReference type="Proteomes" id="UP000016088"/>
    </source>
</evidence>
<feature type="domain" description="SAP" evidence="1">
    <location>
        <begin position="1"/>
        <end position="35"/>
    </location>
</feature>
<name>S9R9I8_SCHOY</name>
<dbReference type="OrthoDB" id="5552842at2759"/>
<sequence>MDYSKLQTLQHICKVSGLSRKGRKADLLQRILSTPVYPTNNVISIDLGIKNFAYCLASRTEGAKVNIHEWAREDLTSPTNGLGIKWIEDYQPQYLARLAFQIYTTLTSRFRPSIILLEHQRYRSGIKTIPEWTLRVNAIEAMLHCLHVNSQSQDPSESNPSPLSLLSLAPRTVYSYVSALPEFVNLNSNTKTKATRVKLLNEMLNLGKVSVLNDDALKNFELPVKYSSKKDDMTDAAMMAITWIEWQHKLRQHQHELRSYLELKS</sequence>
<reference evidence="2 3" key="1">
    <citation type="journal article" date="2011" name="Science">
        <title>Comparative functional genomics of the fission yeasts.</title>
        <authorList>
            <person name="Rhind N."/>
            <person name="Chen Z."/>
            <person name="Yassour M."/>
            <person name="Thompson D.A."/>
            <person name="Haas B.J."/>
            <person name="Habib N."/>
            <person name="Wapinski I."/>
            <person name="Roy S."/>
            <person name="Lin M.F."/>
            <person name="Heiman D.I."/>
            <person name="Young S.K."/>
            <person name="Furuya K."/>
            <person name="Guo Y."/>
            <person name="Pidoux A."/>
            <person name="Chen H.M."/>
            <person name="Robbertse B."/>
            <person name="Goldberg J.M."/>
            <person name="Aoki K."/>
            <person name="Bayne E.H."/>
            <person name="Berlin A.M."/>
            <person name="Desjardins C.A."/>
            <person name="Dobbs E."/>
            <person name="Dukaj L."/>
            <person name="Fan L."/>
            <person name="FitzGerald M.G."/>
            <person name="French C."/>
            <person name="Gujja S."/>
            <person name="Hansen K."/>
            <person name="Keifenheim D."/>
            <person name="Levin J.Z."/>
            <person name="Mosher R.A."/>
            <person name="Mueller C.A."/>
            <person name="Pfiffner J."/>
            <person name="Priest M."/>
            <person name="Russ C."/>
            <person name="Smialowska A."/>
            <person name="Swoboda P."/>
            <person name="Sykes S.M."/>
            <person name="Vaughn M."/>
            <person name="Vengrova S."/>
            <person name="Yoder R."/>
            <person name="Zeng Q."/>
            <person name="Allshire R."/>
            <person name="Baulcombe D."/>
            <person name="Birren B.W."/>
            <person name="Brown W."/>
            <person name="Ekwall K."/>
            <person name="Kellis M."/>
            <person name="Leatherwood J."/>
            <person name="Levin H."/>
            <person name="Margalit H."/>
            <person name="Martienssen R."/>
            <person name="Nieduszynski C.A."/>
            <person name="Spatafora J.W."/>
            <person name="Friedman N."/>
            <person name="Dalgaard J.Z."/>
            <person name="Baumann P."/>
            <person name="Niki H."/>
            <person name="Regev A."/>
            <person name="Nusbaum C."/>
        </authorList>
    </citation>
    <scope>NUCLEOTIDE SEQUENCE [LARGE SCALE GENOMIC DNA]</scope>
    <source>
        <strain evidence="3">yFS286</strain>
    </source>
</reference>
<dbReference type="GO" id="GO:0070336">
    <property type="term" value="F:flap-structured DNA binding"/>
    <property type="evidence" value="ECO:0007669"/>
    <property type="project" value="EnsemblFungi"/>
</dbReference>
<dbReference type="SMART" id="SM00513">
    <property type="entry name" value="SAP"/>
    <property type="match status" value="1"/>
</dbReference>
<dbReference type="PANTHER" id="PTHR28072">
    <property type="entry name" value="CRUCIFORM CUTTING ENDONUCLEASE 1, MITOCHONDRIAL-RELATED"/>
    <property type="match status" value="1"/>
</dbReference>
<evidence type="ECO:0000259" key="1">
    <source>
        <dbReference type="SMART" id="SM00513"/>
    </source>
</evidence>
<dbReference type="InterPro" id="IPR036361">
    <property type="entry name" value="SAP_dom_sf"/>
</dbReference>
<keyword evidence="3" id="KW-1185">Reference proteome</keyword>
<dbReference type="InterPro" id="IPR003034">
    <property type="entry name" value="SAP_dom"/>
</dbReference>
<dbReference type="GO" id="GO:0000403">
    <property type="term" value="F:Y-form DNA binding"/>
    <property type="evidence" value="ECO:0007669"/>
    <property type="project" value="EnsemblFungi"/>
</dbReference>
<dbReference type="eggNOG" id="ENOG502S4DK">
    <property type="taxonomic scope" value="Eukaryota"/>
</dbReference>
<dbReference type="InterPro" id="IPR036397">
    <property type="entry name" value="RNaseH_sf"/>
</dbReference>
<organism evidence="2 3">
    <name type="scientific">Schizosaccharomyces octosporus (strain yFS286)</name>
    <name type="common">Fission yeast</name>
    <name type="synonym">Octosporomyces octosporus</name>
    <dbReference type="NCBI Taxonomy" id="483514"/>
    <lineage>
        <taxon>Eukaryota</taxon>
        <taxon>Fungi</taxon>
        <taxon>Dikarya</taxon>
        <taxon>Ascomycota</taxon>
        <taxon>Taphrinomycotina</taxon>
        <taxon>Schizosaccharomycetes</taxon>
        <taxon>Schizosaccharomycetales</taxon>
        <taxon>Schizosaccharomycetaceae</taxon>
        <taxon>Schizosaccharomyces</taxon>
    </lineage>
</organism>
<dbReference type="SUPFAM" id="SSF68906">
    <property type="entry name" value="SAP domain"/>
    <property type="match status" value="1"/>
</dbReference>